<dbReference type="RefSeq" id="XP_008811482.1">
    <property type="nucleotide sequence ID" value="XM_008813260.3"/>
</dbReference>
<dbReference type="OrthoDB" id="8300383at2759"/>
<keyword evidence="1" id="KW-0889">Transcription antitermination</keyword>
<evidence type="ECO:0000256" key="1">
    <source>
        <dbReference type="ARBA" id="ARBA00022814"/>
    </source>
</evidence>
<name>A0A8B7D2J0_PHODC</name>
<keyword evidence="6" id="KW-1185">Reference proteome</keyword>
<reference evidence="6" key="1">
    <citation type="journal article" date="2019" name="Nat. Commun.">
        <title>Genome-wide association mapping of date palm fruit traits.</title>
        <authorList>
            <person name="Hazzouri K.M."/>
            <person name="Gros-Balthazard M."/>
            <person name="Flowers J.M."/>
            <person name="Copetti D."/>
            <person name="Lemansour A."/>
            <person name="Lebrun M."/>
            <person name="Masmoudi K."/>
            <person name="Ferrand S."/>
            <person name="Dhar M.I."/>
            <person name="Fresquez Z.A."/>
            <person name="Rosas U."/>
            <person name="Zhang J."/>
            <person name="Talag J."/>
            <person name="Lee S."/>
            <person name="Kudrna D."/>
            <person name="Powell R.F."/>
            <person name="Leitch I.J."/>
            <person name="Krueger R.R."/>
            <person name="Wing R.A."/>
            <person name="Amiri K.M.A."/>
            <person name="Purugganan M.D."/>
        </authorList>
    </citation>
    <scope>NUCLEOTIDE SEQUENCE [LARGE SCALE GENOMIC DNA]</scope>
    <source>
        <strain evidence="6">cv. Khalas</strain>
    </source>
</reference>
<dbReference type="GeneID" id="103722638"/>
<dbReference type="InterPro" id="IPR043425">
    <property type="entry name" value="NusG-like"/>
</dbReference>
<proteinExistence type="predicted"/>
<evidence type="ECO:0000256" key="4">
    <source>
        <dbReference type="SAM" id="MobiDB-lite"/>
    </source>
</evidence>
<evidence type="ECO:0000256" key="3">
    <source>
        <dbReference type="ARBA" id="ARBA00023163"/>
    </source>
</evidence>
<evidence type="ECO:0000313" key="8">
    <source>
        <dbReference type="RefSeq" id="XP_008811483.1"/>
    </source>
</evidence>
<dbReference type="GO" id="GO:0006354">
    <property type="term" value="P:DNA-templated transcription elongation"/>
    <property type="evidence" value="ECO:0007669"/>
    <property type="project" value="InterPro"/>
</dbReference>
<dbReference type="Gene3D" id="2.30.30.30">
    <property type="match status" value="1"/>
</dbReference>
<keyword evidence="2" id="KW-0805">Transcription regulation</keyword>
<dbReference type="InterPro" id="IPR036735">
    <property type="entry name" value="NGN_dom_sf"/>
</dbReference>
<evidence type="ECO:0000259" key="5">
    <source>
        <dbReference type="SMART" id="SM00738"/>
    </source>
</evidence>
<dbReference type="InterPro" id="IPR014722">
    <property type="entry name" value="Rib_uL2_dom2"/>
</dbReference>
<keyword evidence="3" id="KW-0804">Transcription</keyword>
<dbReference type="CDD" id="cd06091">
    <property type="entry name" value="KOW_NusG"/>
    <property type="match status" value="1"/>
</dbReference>
<reference evidence="7 8" key="2">
    <citation type="submission" date="2025-04" db="UniProtKB">
        <authorList>
            <consortium name="RefSeq"/>
        </authorList>
    </citation>
    <scope>IDENTIFICATION</scope>
    <source>
        <tissue evidence="7 8">Young leaves</tissue>
    </source>
</reference>
<dbReference type="InterPro" id="IPR008991">
    <property type="entry name" value="Translation_prot_SH3-like_sf"/>
</dbReference>
<dbReference type="AlphaFoldDB" id="A0A8B7D2J0"/>
<feature type="domain" description="NusG-like N-terminal" evidence="5">
    <location>
        <begin position="104"/>
        <end position="222"/>
    </location>
</feature>
<dbReference type="Gene3D" id="3.30.70.940">
    <property type="entry name" value="NusG, N-terminal domain"/>
    <property type="match status" value="1"/>
</dbReference>
<dbReference type="Proteomes" id="UP000228380">
    <property type="component" value="Chromosome 3"/>
</dbReference>
<dbReference type="SUPFAM" id="SSF82679">
    <property type="entry name" value="N-utilization substance G protein NusG, N-terminal domain"/>
    <property type="match status" value="1"/>
</dbReference>
<feature type="compositionally biased region" description="Basic and acidic residues" evidence="4">
    <location>
        <begin position="51"/>
        <end position="75"/>
    </location>
</feature>
<dbReference type="SUPFAM" id="SSF50104">
    <property type="entry name" value="Translation proteins SH3-like domain"/>
    <property type="match status" value="1"/>
</dbReference>
<protein>
    <submittedName>
        <fullName evidence="7 8">Uncharacterized protein LOC103722638</fullName>
    </submittedName>
</protein>
<accession>A0A8B7D2J0</accession>
<feature type="compositionally biased region" description="Gly residues" evidence="4">
    <location>
        <begin position="40"/>
        <end position="49"/>
    </location>
</feature>
<dbReference type="RefSeq" id="XP_008811483.1">
    <property type="nucleotide sequence ID" value="XM_008813261.3"/>
</dbReference>
<gene>
    <name evidence="7 8" type="primary">LOC103722638</name>
</gene>
<dbReference type="PANTHER" id="PTHR30265:SF4">
    <property type="entry name" value="KOW MOTIF FAMILY PROTEIN, EXPRESSED"/>
    <property type="match status" value="1"/>
</dbReference>
<dbReference type="KEGG" id="pda:103722638"/>
<dbReference type="PANTHER" id="PTHR30265">
    <property type="entry name" value="RHO-INTERACTING TRANSCRIPTION TERMINATION FACTOR NUSG"/>
    <property type="match status" value="1"/>
</dbReference>
<organism evidence="6 7">
    <name type="scientific">Phoenix dactylifera</name>
    <name type="common">Date palm</name>
    <dbReference type="NCBI Taxonomy" id="42345"/>
    <lineage>
        <taxon>Eukaryota</taxon>
        <taxon>Viridiplantae</taxon>
        <taxon>Streptophyta</taxon>
        <taxon>Embryophyta</taxon>
        <taxon>Tracheophyta</taxon>
        <taxon>Spermatophyta</taxon>
        <taxon>Magnoliopsida</taxon>
        <taxon>Liliopsida</taxon>
        <taxon>Arecaceae</taxon>
        <taxon>Coryphoideae</taxon>
        <taxon>Phoeniceae</taxon>
        <taxon>Phoenix</taxon>
    </lineage>
</organism>
<dbReference type="SMART" id="SM00738">
    <property type="entry name" value="NGN"/>
    <property type="match status" value="1"/>
</dbReference>
<dbReference type="Pfam" id="PF02357">
    <property type="entry name" value="NusG"/>
    <property type="match status" value="1"/>
</dbReference>
<dbReference type="GO" id="GO:0031564">
    <property type="term" value="P:transcription antitermination"/>
    <property type="evidence" value="ECO:0007669"/>
    <property type="project" value="UniProtKB-KW"/>
</dbReference>
<evidence type="ECO:0000256" key="2">
    <source>
        <dbReference type="ARBA" id="ARBA00023015"/>
    </source>
</evidence>
<feature type="region of interest" description="Disordered" evidence="4">
    <location>
        <begin position="38"/>
        <end position="75"/>
    </location>
</feature>
<sequence length="337" mass="37860">MQQGLLLLQWRPPVSSPRLPLSLGGTTRYSLRASAATGISAGGGGGGGELTARERRQLRKERRESKAESGNWREEVEERLLKKPKKRRGSWMEELNLDNLARLGPRWWVLRVSRVTSLGQEAVDRLAGSLARSFPDLEFKVYYPTVREKKKLKNGSYSEKSKPLFPGCVFLYCILNKEIHDFIRECRGIGGFVGSKVGNTKRQINKPKPVSLNEMEAIFQQAKEEQKKSDQAFEEEECTRNLSSCLDSGNSLKSIADDKHRNRLKKDHSTANLLNGENSKHLAPGVGVRVLSGPFTEFTGRLKELDHKSRKATVGFMLFGKETFVDLEVDQIVAETA</sequence>
<evidence type="ECO:0000313" key="6">
    <source>
        <dbReference type="Proteomes" id="UP000228380"/>
    </source>
</evidence>
<dbReference type="CDD" id="cd09890">
    <property type="entry name" value="NGN_plant"/>
    <property type="match status" value="1"/>
</dbReference>
<evidence type="ECO:0000313" key="7">
    <source>
        <dbReference type="RefSeq" id="XP_008811482.1"/>
    </source>
</evidence>
<dbReference type="InterPro" id="IPR006645">
    <property type="entry name" value="NGN-like_dom"/>
</dbReference>